<protein>
    <submittedName>
        <fullName evidence="1">Uncharacterized protein</fullName>
    </submittedName>
</protein>
<dbReference type="OrthoDB" id="8178106at2759"/>
<comment type="caution">
    <text evidence="1">The sequence shown here is derived from an EMBL/GenBank/DDBJ whole genome shotgun (WGS) entry which is preliminary data.</text>
</comment>
<name>A0A7J5Z5D7_DISMA</name>
<reference evidence="1 2" key="1">
    <citation type="submission" date="2020-03" db="EMBL/GenBank/DDBJ databases">
        <title>Dissostichus mawsoni Genome sequencing and assembly.</title>
        <authorList>
            <person name="Park H."/>
        </authorList>
    </citation>
    <scope>NUCLEOTIDE SEQUENCE [LARGE SCALE GENOMIC DNA]</scope>
    <source>
        <strain evidence="1">DM0001</strain>
        <tissue evidence="1">Muscle</tissue>
    </source>
</reference>
<sequence length="93" mass="10061">MSLRFHHRSPAPLRVRLVQPLPAPRLPQCTAAGGRLPWWRMGGDDDTFSPAPLQELEAELGGLFVGGKSKFDSNSNLKSFFVIVSVCGGGVNI</sequence>
<dbReference type="EMBL" id="JAAKFY010000005">
    <property type="protein sequence ID" value="KAF3856985.1"/>
    <property type="molecule type" value="Genomic_DNA"/>
</dbReference>
<proteinExistence type="predicted"/>
<organism evidence="1 2">
    <name type="scientific">Dissostichus mawsoni</name>
    <name type="common">Antarctic cod</name>
    <dbReference type="NCBI Taxonomy" id="36200"/>
    <lineage>
        <taxon>Eukaryota</taxon>
        <taxon>Metazoa</taxon>
        <taxon>Chordata</taxon>
        <taxon>Craniata</taxon>
        <taxon>Vertebrata</taxon>
        <taxon>Euteleostomi</taxon>
        <taxon>Actinopterygii</taxon>
        <taxon>Neopterygii</taxon>
        <taxon>Teleostei</taxon>
        <taxon>Neoteleostei</taxon>
        <taxon>Acanthomorphata</taxon>
        <taxon>Eupercaria</taxon>
        <taxon>Perciformes</taxon>
        <taxon>Notothenioidei</taxon>
        <taxon>Nototheniidae</taxon>
        <taxon>Dissostichus</taxon>
    </lineage>
</organism>
<accession>A0A7J5Z5D7</accession>
<gene>
    <name evidence="1" type="ORF">F7725_008844</name>
</gene>
<dbReference type="Proteomes" id="UP000518266">
    <property type="component" value="Unassembled WGS sequence"/>
</dbReference>
<evidence type="ECO:0000313" key="2">
    <source>
        <dbReference type="Proteomes" id="UP000518266"/>
    </source>
</evidence>
<evidence type="ECO:0000313" key="1">
    <source>
        <dbReference type="EMBL" id="KAF3856985.1"/>
    </source>
</evidence>
<keyword evidence="2" id="KW-1185">Reference proteome</keyword>
<dbReference type="AlphaFoldDB" id="A0A7J5Z5D7"/>